<feature type="compositionally biased region" description="Polar residues" evidence="1">
    <location>
        <begin position="67"/>
        <end position="77"/>
    </location>
</feature>
<feature type="compositionally biased region" description="Basic residues" evidence="1">
    <location>
        <begin position="121"/>
        <end position="145"/>
    </location>
</feature>
<dbReference type="EMBL" id="LATX01001826">
    <property type="protein sequence ID" value="KTB37713.1"/>
    <property type="molecule type" value="Genomic_DNA"/>
</dbReference>
<dbReference type="Proteomes" id="UP000054988">
    <property type="component" value="Unassembled WGS sequence"/>
</dbReference>
<gene>
    <name evidence="2" type="ORF">WG66_9713</name>
</gene>
<evidence type="ECO:0000313" key="3">
    <source>
        <dbReference type="Proteomes" id="UP000054988"/>
    </source>
</evidence>
<evidence type="ECO:0000256" key="1">
    <source>
        <dbReference type="SAM" id="MobiDB-lite"/>
    </source>
</evidence>
<reference evidence="2 3" key="1">
    <citation type="submission" date="2015-12" db="EMBL/GenBank/DDBJ databases">
        <title>Draft genome sequence of Moniliophthora roreri, the causal agent of frosty pod rot of cacao.</title>
        <authorList>
            <person name="Aime M.C."/>
            <person name="Diaz-Valderrama J.R."/>
            <person name="Kijpornyongpan T."/>
            <person name="Phillips-Mora W."/>
        </authorList>
    </citation>
    <scope>NUCLEOTIDE SEQUENCE [LARGE SCALE GENOMIC DNA]</scope>
    <source>
        <strain evidence="2 3">MCA 2952</strain>
    </source>
</reference>
<dbReference type="AlphaFoldDB" id="A0A0W0FN39"/>
<sequence>MTEYDYSPEGYERYLDTQTRISQWRDTTEAYRRQYRAPFGARSDVDESEQWDGVSRGSTGPGATLSKGLSQQSSYQVPPSLPVAAPRPSYANPTWVQAPSANYPQQQVPAPAPIIIQTMPSKHKSSSKSHKSHKSSSKSKSKSKSRTYVITPPPSYIPSQYPQQFPQNTNLPSMTYLTTDYAGYPVTQTTQRHQIPGSVYSYSTPPTGTGGSTHPVSYAAPSPAYSSPSPLVSPGASPVTGTVPYLPQGQYQSSGQNMLIIPSSNGAPIRVLTPEKDGIPRTASYQYTFLTSFPQCTIRILIHIPNPDRILPTLHVLLHL</sequence>
<evidence type="ECO:0000313" key="2">
    <source>
        <dbReference type="EMBL" id="KTB37713.1"/>
    </source>
</evidence>
<comment type="caution">
    <text evidence="2">The sequence shown here is derived from an EMBL/GenBank/DDBJ whole genome shotgun (WGS) entry which is preliminary data.</text>
</comment>
<feature type="region of interest" description="Disordered" evidence="1">
    <location>
        <begin position="37"/>
        <end position="86"/>
    </location>
</feature>
<accession>A0A0W0FN39</accession>
<organism evidence="2 3">
    <name type="scientific">Moniliophthora roreri</name>
    <name type="common">Frosty pod rot fungus</name>
    <name type="synonym">Monilia roreri</name>
    <dbReference type="NCBI Taxonomy" id="221103"/>
    <lineage>
        <taxon>Eukaryota</taxon>
        <taxon>Fungi</taxon>
        <taxon>Dikarya</taxon>
        <taxon>Basidiomycota</taxon>
        <taxon>Agaricomycotina</taxon>
        <taxon>Agaricomycetes</taxon>
        <taxon>Agaricomycetidae</taxon>
        <taxon>Agaricales</taxon>
        <taxon>Marasmiineae</taxon>
        <taxon>Marasmiaceae</taxon>
        <taxon>Moniliophthora</taxon>
    </lineage>
</organism>
<proteinExistence type="predicted"/>
<protein>
    <submittedName>
        <fullName evidence="2">Uncharacterized protein</fullName>
    </submittedName>
</protein>
<feature type="region of interest" description="Disordered" evidence="1">
    <location>
        <begin position="120"/>
        <end position="148"/>
    </location>
</feature>
<name>A0A0W0FN39_MONRR</name>